<proteinExistence type="predicted"/>
<dbReference type="SUPFAM" id="SSF57586">
    <property type="entry name" value="TNF receptor-like"/>
    <property type="match status" value="1"/>
</dbReference>
<keyword evidence="2" id="KW-0472">Membrane</keyword>
<keyword evidence="2" id="KW-1133">Transmembrane helix</keyword>
<feature type="compositionally biased region" description="Basic and acidic residues" evidence="1">
    <location>
        <begin position="183"/>
        <end position="195"/>
    </location>
</feature>
<dbReference type="GeneID" id="106979948"/>
<dbReference type="PRINTS" id="PR01964">
    <property type="entry name" value="TNFACTORR13C"/>
</dbReference>
<gene>
    <name evidence="5" type="primary">TNFRSF13C</name>
</gene>
<keyword evidence="2" id="KW-0812">Transmembrane</keyword>
<evidence type="ECO:0000313" key="4">
    <source>
        <dbReference type="Proteomes" id="UP001652583"/>
    </source>
</evidence>
<dbReference type="Proteomes" id="UP001652583">
    <property type="component" value="Chromosome B4"/>
</dbReference>
<name>A0ABM3QFZ2_ACIJB</name>
<accession>A0ABM3QFZ2</accession>
<dbReference type="InterPro" id="IPR015336">
    <property type="entry name" value="TNFR_13C_TALL-1-bd"/>
</dbReference>
<feature type="compositionally biased region" description="Basic and acidic residues" evidence="1">
    <location>
        <begin position="1"/>
        <end position="10"/>
    </location>
</feature>
<organism evidence="4 5">
    <name type="scientific">Acinonyx jubatus</name>
    <name type="common">Cheetah</name>
    <dbReference type="NCBI Taxonomy" id="32536"/>
    <lineage>
        <taxon>Eukaryota</taxon>
        <taxon>Metazoa</taxon>
        <taxon>Chordata</taxon>
        <taxon>Craniata</taxon>
        <taxon>Vertebrata</taxon>
        <taxon>Euteleostomi</taxon>
        <taxon>Mammalia</taxon>
        <taxon>Eutheria</taxon>
        <taxon>Laurasiatheria</taxon>
        <taxon>Carnivora</taxon>
        <taxon>Feliformia</taxon>
        <taxon>Felidae</taxon>
        <taxon>Felinae</taxon>
        <taxon>Acinonyx</taxon>
    </lineage>
</organism>
<evidence type="ECO:0000256" key="1">
    <source>
        <dbReference type="SAM" id="MobiDB-lite"/>
    </source>
</evidence>
<reference evidence="5" key="1">
    <citation type="submission" date="2025-08" db="UniProtKB">
        <authorList>
            <consortium name="RefSeq"/>
        </authorList>
    </citation>
    <scope>IDENTIFICATION</scope>
    <source>
        <tissue evidence="5">Blood</tissue>
    </source>
</reference>
<sequence length="248" mass="25987">MEEPQVEEKVWGAGPRGPGGEWSHPSRPEGGAPWVGPSRFPPLAAEARLSPGCVRGSMGSQRRGARGLRGREGAAPTKCVVDKCFDPLVRKCVDCRLLRTPEPGLAAGPGSLAPGTALQPQESVGAGAAAETEAEAALPLPALLFGAPALLGLALALVLVGLLSWRWRRRRRRLRAAAPPGDPDPHPHEPLDDVIIHPPKPLDATAPVWPPPREDPANTPPAHSVPVPATELGSTELVTTKTAGPEQQ</sequence>
<evidence type="ECO:0000259" key="3">
    <source>
        <dbReference type="Pfam" id="PF09256"/>
    </source>
</evidence>
<feature type="transmembrane region" description="Helical" evidence="2">
    <location>
        <begin position="142"/>
        <end position="165"/>
    </location>
</feature>
<dbReference type="Pfam" id="PF09256">
    <property type="entry name" value="BaffR-Tall_bind"/>
    <property type="match status" value="1"/>
</dbReference>
<dbReference type="PANTHER" id="PTHR20437">
    <property type="entry name" value="TUMOR NECROSIS FACTOR RECEPTOR SUBFAMILY MEMBER 13/17"/>
    <property type="match status" value="1"/>
</dbReference>
<dbReference type="RefSeq" id="XP_053082840.1">
    <property type="nucleotide sequence ID" value="XM_053226865.1"/>
</dbReference>
<keyword evidence="4" id="KW-1185">Reference proteome</keyword>
<evidence type="ECO:0000313" key="5">
    <source>
        <dbReference type="RefSeq" id="XP_053082840.1"/>
    </source>
</evidence>
<feature type="compositionally biased region" description="Polar residues" evidence="1">
    <location>
        <begin position="232"/>
        <end position="248"/>
    </location>
</feature>
<dbReference type="InterPro" id="IPR043521">
    <property type="entry name" value="TNFR_13C/17"/>
</dbReference>
<protein>
    <submittedName>
        <fullName evidence="5">Tumor necrosis factor receptor superfamily member 13C isoform X2</fullName>
    </submittedName>
</protein>
<feature type="domain" description="Tumour necrosis factor receptor 13C TALL-1 binding" evidence="3">
    <location>
        <begin position="76"/>
        <end position="104"/>
    </location>
</feature>
<keyword evidence="5" id="KW-0675">Receptor</keyword>
<dbReference type="InterPro" id="IPR022338">
    <property type="entry name" value="TNFR_13C"/>
</dbReference>
<feature type="region of interest" description="Disordered" evidence="1">
    <location>
        <begin position="1"/>
        <end position="42"/>
    </location>
</feature>
<feature type="region of interest" description="Disordered" evidence="1">
    <location>
        <begin position="176"/>
        <end position="248"/>
    </location>
</feature>
<evidence type="ECO:0000256" key="2">
    <source>
        <dbReference type="SAM" id="Phobius"/>
    </source>
</evidence>
<dbReference type="PANTHER" id="PTHR20437:SF2">
    <property type="entry name" value="TUMOR NECROSIS FACTOR RECEPTOR SUPERFAMILY MEMBER 13C"/>
    <property type="match status" value="1"/>
</dbReference>